<dbReference type="InterPro" id="IPR045594">
    <property type="entry name" value="DUF6460"/>
</dbReference>
<protein>
    <recommendedName>
        <fullName evidence="2">DUF6460 domain-containing protein</fullName>
    </recommendedName>
</protein>
<dbReference type="Proteomes" id="UP000266273">
    <property type="component" value="Unassembled WGS sequence"/>
</dbReference>
<dbReference type="OrthoDB" id="8480887at2"/>
<dbReference type="RefSeq" id="WP_119060665.1">
    <property type="nucleotide sequence ID" value="NZ_QXDF01000001.1"/>
</dbReference>
<sequence>MDRFAGSHAAGVALRLAIISIVVGIVLQALDLNPLDLVENIRALIRYVSEVGLDALEWLGTRLLIGAVVVVPIWAVVQIFRLIFRRTSDGQ</sequence>
<accession>A0A397Q4F1</accession>
<evidence type="ECO:0000313" key="4">
    <source>
        <dbReference type="Proteomes" id="UP000266273"/>
    </source>
</evidence>
<evidence type="ECO:0000256" key="1">
    <source>
        <dbReference type="SAM" id="Phobius"/>
    </source>
</evidence>
<dbReference type="AlphaFoldDB" id="A0A397Q4F1"/>
<organism evidence="3 4">
    <name type="scientific">Dichotomicrobium thermohalophilum</name>
    <dbReference type="NCBI Taxonomy" id="933063"/>
    <lineage>
        <taxon>Bacteria</taxon>
        <taxon>Pseudomonadati</taxon>
        <taxon>Pseudomonadota</taxon>
        <taxon>Alphaproteobacteria</taxon>
        <taxon>Hyphomicrobiales</taxon>
        <taxon>Hyphomicrobiaceae</taxon>
        <taxon>Dichotomicrobium</taxon>
    </lineage>
</organism>
<reference evidence="3 4" key="1">
    <citation type="submission" date="2018-08" db="EMBL/GenBank/DDBJ databases">
        <title>Genomic Encyclopedia of Archaeal and Bacterial Type Strains, Phase II (KMG-II): from individual species to whole genera.</title>
        <authorList>
            <person name="Goeker M."/>
        </authorList>
    </citation>
    <scope>NUCLEOTIDE SEQUENCE [LARGE SCALE GENOMIC DNA]</scope>
    <source>
        <strain evidence="3 4">DSM 5002</strain>
    </source>
</reference>
<feature type="domain" description="DUF6460" evidence="2">
    <location>
        <begin position="49"/>
        <end position="82"/>
    </location>
</feature>
<gene>
    <name evidence="3" type="ORF">BXY53_0896</name>
</gene>
<feature type="transmembrane region" description="Helical" evidence="1">
    <location>
        <begin position="12"/>
        <end position="30"/>
    </location>
</feature>
<keyword evidence="1" id="KW-0472">Membrane</keyword>
<keyword evidence="4" id="KW-1185">Reference proteome</keyword>
<evidence type="ECO:0000259" key="2">
    <source>
        <dbReference type="Pfam" id="PF20061"/>
    </source>
</evidence>
<proteinExistence type="predicted"/>
<keyword evidence="1" id="KW-0812">Transmembrane</keyword>
<dbReference type="EMBL" id="QXDF01000001">
    <property type="protein sequence ID" value="RIA55813.1"/>
    <property type="molecule type" value="Genomic_DNA"/>
</dbReference>
<keyword evidence="1" id="KW-1133">Transmembrane helix</keyword>
<evidence type="ECO:0000313" key="3">
    <source>
        <dbReference type="EMBL" id="RIA55813.1"/>
    </source>
</evidence>
<dbReference type="Pfam" id="PF20061">
    <property type="entry name" value="DUF6460"/>
    <property type="match status" value="1"/>
</dbReference>
<name>A0A397Q4F1_9HYPH</name>
<feature type="transmembrane region" description="Helical" evidence="1">
    <location>
        <begin position="63"/>
        <end position="84"/>
    </location>
</feature>
<comment type="caution">
    <text evidence="3">The sequence shown here is derived from an EMBL/GenBank/DDBJ whole genome shotgun (WGS) entry which is preliminary data.</text>
</comment>